<dbReference type="EMBL" id="AOIU01000044">
    <property type="protein sequence ID" value="ELZ20831.1"/>
    <property type="molecule type" value="Genomic_DNA"/>
</dbReference>
<proteinExistence type="predicted"/>
<dbReference type="Proteomes" id="UP000011626">
    <property type="component" value="Unassembled WGS sequence"/>
</dbReference>
<comment type="caution">
    <text evidence="2">The sequence shown here is derived from an EMBL/GenBank/DDBJ whole genome shotgun (WGS) entry which is preliminary data.</text>
</comment>
<evidence type="ECO:0000313" key="3">
    <source>
        <dbReference type="Proteomes" id="UP000011626"/>
    </source>
</evidence>
<accession>M0CC18</accession>
<feature type="domain" description="DUF8156" evidence="1">
    <location>
        <begin position="12"/>
        <end position="107"/>
    </location>
</feature>
<protein>
    <recommendedName>
        <fullName evidence="1">DUF8156 domain-containing protein</fullName>
    </recommendedName>
</protein>
<dbReference type="Pfam" id="PF26485">
    <property type="entry name" value="DUF8156"/>
    <property type="match status" value="1"/>
</dbReference>
<sequence>MGRPARTGALTMGRTNPTFRDTLRALEDRWSDYRRALRRGDQPYFDRLFTHAREHADASGLLNHQDPMAPVLVSIALEQQRAIERLQSRVETLEATVEPAPDESTGEDDY</sequence>
<keyword evidence="3" id="KW-1185">Reference proteome</keyword>
<evidence type="ECO:0000259" key="1">
    <source>
        <dbReference type="Pfam" id="PF26485"/>
    </source>
</evidence>
<dbReference type="InterPro" id="IPR058469">
    <property type="entry name" value="DUF8156"/>
</dbReference>
<dbReference type="eggNOG" id="arCOG07300">
    <property type="taxonomic scope" value="Archaea"/>
</dbReference>
<gene>
    <name evidence="2" type="ORF">C475_19568</name>
</gene>
<dbReference type="STRING" id="797114.C475_19568"/>
<name>M0CC18_9EURY</name>
<organism evidence="2 3">
    <name type="scientific">Halosimplex carlsbadense 2-9-1</name>
    <dbReference type="NCBI Taxonomy" id="797114"/>
    <lineage>
        <taxon>Archaea</taxon>
        <taxon>Methanobacteriati</taxon>
        <taxon>Methanobacteriota</taxon>
        <taxon>Stenosarchaea group</taxon>
        <taxon>Halobacteria</taxon>
        <taxon>Halobacteriales</taxon>
        <taxon>Haloarculaceae</taxon>
        <taxon>Halosimplex</taxon>
    </lineage>
</organism>
<reference evidence="2 3" key="1">
    <citation type="journal article" date="2014" name="PLoS Genet.">
        <title>Phylogenetically driven sequencing of extremely halophilic archaea reveals strategies for static and dynamic osmo-response.</title>
        <authorList>
            <person name="Becker E.A."/>
            <person name="Seitzer P.M."/>
            <person name="Tritt A."/>
            <person name="Larsen D."/>
            <person name="Krusor M."/>
            <person name="Yao A.I."/>
            <person name="Wu D."/>
            <person name="Madern D."/>
            <person name="Eisen J.A."/>
            <person name="Darling A.E."/>
            <person name="Facciotti M.T."/>
        </authorList>
    </citation>
    <scope>NUCLEOTIDE SEQUENCE [LARGE SCALE GENOMIC DNA]</scope>
    <source>
        <strain evidence="2 3">2-9-1</strain>
    </source>
</reference>
<dbReference type="AlphaFoldDB" id="M0CC18"/>
<evidence type="ECO:0000313" key="2">
    <source>
        <dbReference type="EMBL" id="ELZ20831.1"/>
    </source>
</evidence>